<dbReference type="EMBL" id="BLZA01000023">
    <property type="protein sequence ID" value="GHJ87731.1"/>
    <property type="molecule type" value="Genomic_DNA"/>
</dbReference>
<protein>
    <submittedName>
        <fullName evidence="3">Uncharacterized protein</fullName>
    </submittedName>
</protein>
<keyword evidence="2" id="KW-0472">Membrane</keyword>
<comment type="caution">
    <text evidence="3">The sequence shown here is derived from an EMBL/GenBank/DDBJ whole genome shotgun (WGS) entry which is preliminary data.</text>
</comment>
<feature type="transmembrane region" description="Helical" evidence="2">
    <location>
        <begin position="20"/>
        <end position="41"/>
    </location>
</feature>
<dbReference type="Proteomes" id="UP000620104">
    <property type="component" value="Unassembled WGS sequence"/>
</dbReference>
<feature type="compositionally biased region" description="Low complexity" evidence="1">
    <location>
        <begin position="620"/>
        <end position="630"/>
    </location>
</feature>
<keyword evidence="4" id="KW-1185">Reference proteome</keyword>
<gene>
    <name evidence="3" type="ORF">NliqN6_4133</name>
</gene>
<feature type="region of interest" description="Disordered" evidence="1">
    <location>
        <begin position="442"/>
        <end position="495"/>
    </location>
</feature>
<feature type="compositionally biased region" description="Basic residues" evidence="1">
    <location>
        <begin position="673"/>
        <end position="683"/>
    </location>
</feature>
<keyword evidence="2" id="KW-0812">Transmembrane</keyword>
<feature type="compositionally biased region" description="Low complexity" evidence="1">
    <location>
        <begin position="443"/>
        <end position="455"/>
    </location>
</feature>
<evidence type="ECO:0000313" key="4">
    <source>
        <dbReference type="Proteomes" id="UP000620104"/>
    </source>
</evidence>
<sequence>MASKQRSQKALLIRWTLLNLLRFFGVAAIGWAIGIQIALLISDGRADRESTTTDDSKNSAVPPIEYMATSIGVSSSTPVTLPVAVSASGLGGSSAQAMTAITQAHSTLTDVPLELWPTSISSSPQAISSAPILNLPPGMGALRKRGNQGATLDHISGLAASRYYADSTIPRQDGSVLFAVIHRVENCAALLVLLLGQIGWPERFLIRHLPALGVRSSGLALGCGKIWIGTEMQRHYVPTPQRIPGILLLSSGAMDTLIAVILIFRQRRKNRDKLLADRDIYLRFHIAQRLMFWTTIPAEAFYGTDTVAPPEDGQYGGNREKQSVSSPSPEYPTFMSGNIQDAERQIPGMFGERQVSLRGRNEAELDQDDDEPSEELIENTRVNALRQAQRNDYLHRHVKQVPPPPRIPSEVAVMPASIQRMVQGVKPRFLSPEAIPQIQVQPSTGSTLASSGASARFPRPDSTFSEISTGAISTRARPKSHLSQKPMDDTKLMPPRGAMRRASLSAEIIPASEREHARPLPFNENIPGIIPPVVEKEVARRSVVRFDLHRLSSASIASSSSVETILADILPAKPPKSKAGCPEAPIPTTRLFAPSVDEQEGPRKNIQNKPRDRQRDSRSRSPSRLSYLCSDGSSPDSPFADPADSSPESPFADTQEFHSPSSAVEDERQFEAKRKKRMSHLVL</sequence>
<evidence type="ECO:0000256" key="1">
    <source>
        <dbReference type="SAM" id="MobiDB-lite"/>
    </source>
</evidence>
<feature type="compositionally biased region" description="Polar residues" evidence="1">
    <location>
        <begin position="462"/>
        <end position="472"/>
    </location>
</feature>
<feature type="compositionally biased region" description="Basic and acidic residues" evidence="1">
    <location>
        <begin position="609"/>
        <end position="619"/>
    </location>
</feature>
<evidence type="ECO:0000256" key="2">
    <source>
        <dbReference type="SAM" id="Phobius"/>
    </source>
</evidence>
<organism evidence="3 4">
    <name type="scientific">Naganishia liquefaciens</name>
    <dbReference type="NCBI Taxonomy" id="104408"/>
    <lineage>
        <taxon>Eukaryota</taxon>
        <taxon>Fungi</taxon>
        <taxon>Dikarya</taxon>
        <taxon>Basidiomycota</taxon>
        <taxon>Agaricomycotina</taxon>
        <taxon>Tremellomycetes</taxon>
        <taxon>Filobasidiales</taxon>
        <taxon>Filobasidiaceae</taxon>
        <taxon>Naganishia</taxon>
    </lineage>
</organism>
<proteinExistence type="predicted"/>
<dbReference type="OrthoDB" id="2594775at2759"/>
<name>A0A8H3YHK9_9TREE</name>
<feature type="region of interest" description="Disordered" evidence="1">
    <location>
        <begin position="572"/>
        <end position="683"/>
    </location>
</feature>
<keyword evidence="2" id="KW-1133">Transmembrane helix</keyword>
<evidence type="ECO:0000313" key="3">
    <source>
        <dbReference type="EMBL" id="GHJ87731.1"/>
    </source>
</evidence>
<reference evidence="3" key="1">
    <citation type="submission" date="2020-07" db="EMBL/GenBank/DDBJ databases">
        <title>Draft Genome Sequence of a Deep-Sea Yeast, Naganishia (Cryptococcus) liquefaciens strain N6.</title>
        <authorList>
            <person name="Han Y.W."/>
            <person name="Kajitani R."/>
            <person name="Morimoto H."/>
            <person name="Parhat M."/>
            <person name="Tsubouchi H."/>
            <person name="Bakenova O."/>
            <person name="Ogata M."/>
            <person name="Argunhan B."/>
            <person name="Aoki R."/>
            <person name="Kajiwara S."/>
            <person name="Itoh T."/>
            <person name="Iwasaki H."/>
        </authorList>
    </citation>
    <scope>NUCLEOTIDE SEQUENCE</scope>
    <source>
        <strain evidence="3">N6</strain>
    </source>
</reference>
<accession>A0A8H3YHK9</accession>
<dbReference type="AlphaFoldDB" id="A0A8H3YHK9"/>
<feature type="region of interest" description="Disordered" evidence="1">
    <location>
        <begin position="305"/>
        <end position="331"/>
    </location>
</feature>